<dbReference type="Proteomes" id="UP000031668">
    <property type="component" value="Unassembled WGS sequence"/>
</dbReference>
<name>A0A0C2MTN8_THEKT</name>
<proteinExistence type="predicted"/>
<protein>
    <submittedName>
        <fullName evidence="2">Protein cramped-like protein</fullName>
    </submittedName>
</protein>
<dbReference type="OrthoDB" id="515799at2759"/>
<comment type="caution">
    <text evidence="2">The sequence shown here is derived from an EMBL/GenBank/DDBJ whole genome shotgun (WGS) entry which is preliminary data.</text>
</comment>
<keyword evidence="3" id="KW-1185">Reference proteome</keyword>
<evidence type="ECO:0000313" key="2">
    <source>
        <dbReference type="EMBL" id="KII65057.1"/>
    </source>
</evidence>
<gene>
    <name evidence="2" type="ORF">RF11_07481</name>
</gene>
<dbReference type="EMBL" id="JWZT01004029">
    <property type="protein sequence ID" value="KII65057.1"/>
    <property type="molecule type" value="Genomic_DNA"/>
</dbReference>
<sequence length="595" mass="68735">MKTSKSDNAEEDSSLEDKIEVVTKVKKKKESKLIKSTDKHWSEENIKLFFDGLKIYGKDYARIHEYIGQHSNSFDKPIVSVRFFFNRILQRVTRYVKKYIQDKEDQLKQRDIDKIYEMVDNESTRSNYDHLCLVLAFGELYFAGLLPPRPDNRHLKKLVDLLIKGRLTLLKNREKITIQIPDFDSIEPISRDFRHHAVTSDEAKQVDDVAPPRMEINLNPKTLALLLLMKQRAFAPKLRIDIPVFCRVRDIIAKLVNYWRLPIMLIKDNMNLYHSTENTDTQNNKSTMVRLLLDTELFSDLKPRVNNSVNILYELNLEKLPTFDDGALAVMTLHMIPKLAKIQLGVHPLVPTFKKPLPPRPIVDGKPAFQVQQTIPVSKKVKKHVSRGDQEPLAPQFDAVEKRRITTSMLSTPMQDKHKITPNAPLCSPPSYDLKLFGLGTLPDHNEHFQSFVNDETTRDTHLTLNINPNSNFEYQPGFEDSFDQKNITLNQTDISSNQGTFFQDNIPNFDNDESNLGFLAHFGFWNSKERRVDTNVHHTIPPSQTEDSHHTLPRVATDILETPNFANIKEKDNKTSQAFGRRLFFDDDDSASNF</sequence>
<feature type="domain" description="Myb-like" evidence="1">
    <location>
        <begin position="37"/>
        <end position="91"/>
    </location>
</feature>
<reference evidence="2 3" key="1">
    <citation type="journal article" date="2014" name="Genome Biol. Evol.">
        <title>The genome of the myxosporean Thelohanellus kitauei shows adaptations to nutrient acquisition within its fish host.</title>
        <authorList>
            <person name="Yang Y."/>
            <person name="Xiong J."/>
            <person name="Zhou Z."/>
            <person name="Huo F."/>
            <person name="Miao W."/>
            <person name="Ran C."/>
            <person name="Liu Y."/>
            <person name="Zhang J."/>
            <person name="Feng J."/>
            <person name="Wang M."/>
            <person name="Wang M."/>
            <person name="Wang L."/>
            <person name="Yao B."/>
        </authorList>
    </citation>
    <scope>NUCLEOTIDE SEQUENCE [LARGE SCALE GENOMIC DNA]</scope>
    <source>
        <strain evidence="2">Wuqing</strain>
    </source>
</reference>
<dbReference type="InterPro" id="IPR001005">
    <property type="entry name" value="SANT/Myb"/>
</dbReference>
<evidence type="ECO:0000259" key="1">
    <source>
        <dbReference type="SMART" id="SM00717"/>
    </source>
</evidence>
<evidence type="ECO:0000313" key="3">
    <source>
        <dbReference type="Proteomes" id="UP000031668"/>
    </source>
</evidence>
<organism evidence="2 3">
    <name type="scientific">Thelohanellus kitauei</name>
    <name type="common">Myxosporean</name>
    <dbReference type="NCBI Taxonomy" id="669202"/>
    <lineage>
        <taxon>Eukaryota</taxon>
        <taxon>Metazoa</taxon>
        <taxon>Cnidaria</taxon>
        <taxon>Myxozoa</taxon>
        <taxon>Myxosporea</taxon>
        <taxon>Bivalvulida</taxon>
        <taxon>Platysporina</taxon>
        <taxon>Myxobolidae</taxon>
        <taxon>Thelohanellus</taxon>
    </lineage>
</organism>
<dbReference type="AlphaFoldDB" id="A0A0C2MTN8"/>
<accession>A0A0C2MTN8</accession>
<dbReference type="Gene3D" id="1.20.58.1880">
    <property type="match status" value="1"/>
</dbReference>
<dbReference type="SMART" id="SM00717">
    <property type="entry name" value="SANT"/>
    <property type="match status" value="1"/>
</dbReference>